<evidence type="ECO:0000313" key="3">
    <source>
        <dbReference type="EMBL" id="MDN4465644.1"/>
    </source>
</evidence>
<evidence type="ECO:0000256" key="1">
    <source>
        <dbReference type="ARBA" id="ARBA00022723"/>
    </source>
</evidence>
<sequence length="205" mass="21316">MRAGFAELASRHDVTVSGSVLAVPRADRLAVAARLTAAGLWTHADMMTGRYRGQPGLEAHEIHDLSEVPEVRLDVHVMCDDAEAVVGRLPRAGVRRLTVQVDDEHAARRAAAFAERADELWLAIDPRAWVPDASCGAPGAASGYLVMLTPPGQPGHTADLDRLAAVRLLARSAPVGVDGGVTEANLPAVAAAGAGYAVAGRALLG</sequence>
<dbReference type="PANTHER" id="PTHR11749">
    <property type="entry name" value="RIBULOSE-5-PHOSPHATE-3-EPIMERASE"/>
    <property type="match status" value="1"/>
</dbReference>
<reference evidence="3" key="1">
    <citation type="submission" date="2021-06" db="EMBL/GenBank/DDBJ databases">
        <title>Genome-based taxonomic framework of Microbacterium strains isolated from marine environment, the description of four new species and reclassification of four preexisting species.</title>
        <authorList>
            <person name="Lee S.D."/>
            <person name="Kim S.-M."/>
            <person name="Byeon Y.-S."/>
            <person name="Yang H.L."/>
            <person name="Kim I.S."/>
        </authorList>
    </citation>
    <scope>NUCLEOTIDE SEQUENCE</scope>
    <source>
        <strain evidence="3">KACC 20510</strain>
    </source>
</reference>
<protein>
    <recommendedName>
        <fullName evidence="5">Ribulose-phosphate 3-epimerase</fullName>
    </recommendedName>
</protein>
<dbReference type="InterPro" id="IPR000056">
    <property type="entry name" value="Ribul_P_3_epim-like"/>
</dbReference>
<dbReference type="InterPro" id="IPR011060">
    <property type="entry name" value="RibuloseP-bd_barrel"/>
</dbReference>
<dbReference type="RefSeq" id="WP_301135684.1">
    <property type="nucleotide sequence ID" value="NZ_BAAAUQ010000024.1"/>
</dbReference>
<accession>A0ABT8FWG5</accession>
<name>A0ABT8FWG5_9MICO</name>
<evidence type="ECO:0000256" key="2">
    <source>
        <dbReference type="ARBA" id="ARBA00023235"/>
    </source>
</evidence>
<keyword evidence="1" id="KW-0479">Metal-binding</keyword>
<keyword evidence="4" id="KW-1185">Reference proteome</keyword>
<evidence type="ECO:0008006" key="5">
    <source>
        <dbReference type="Google" id="ProtNLM"/>
    </source>
</evidence>
<dbReference type="Pfam" id="PF00834">
    <property type="entry name" value="Ribul_P_3_epim"/>
    <property type="match status" value="1"/>
</dbReference>
<proteinExistence type="predicted"/>
<keyword evidence="2" id="KW-0413">Isomerase</keyword>
<dbReference type="Gene3D" id="3.20.20.70">
    <property type="entry name" value="Aldolase class I"/>
    <property type="match status" value="1"/>
</dbReference>
<dbReference type="EMBL" id="JAHWXI010000026">
    <property type="protein sequence ID" value="MDN4465644.1"/>
    <property type="molecule type" value="Genomic_DNA"/>
</dbReference>
<gene>
    <name evidence="3" type="ORF">KZC48_14750</name>
</gene>
<comment type="caution">
    <text evidence="3">The sequence shown here is derived from an EMBL/GenBank/DDBJ whole genome shotgun (WGS) entry which is preliminary data.</text>
</comment>
<evidence type="ECO:0000313" key="4">
    <source>
        <dbReference type="Proteomes" id="UP001172731"/>
    </source>
</evidence>
<dbReference type="Proteomes" id="UP001172731">
    <property type="component" value="Unassembled WGS sequence"/>
</dbReference>
<organism evidence="3 4">
    <name type="scientific">Microbacterium aurantiacum</name>
    <dbReference type="NCBI Taxonomy" id="162393"/>
    <lineage>
        <taxon>Bacteria</taxon>
        <taxon>Bacillati</taxon>
        <taxon>Actinomycetota</taxon>
        <taxon>Actinomycetes</taxon>
        <taxon>Micrococcales</taxon>
        <taxon>Microbacteriaceae</taxon>
        <taxon>Microbacterium</taxon>
    </lineage>
</organism>
<dbReference type="InterPro" id="IPR013785">
    <property type="entry name" value="Aldolase_TIM"/>
</dbReference>
<dbReference type="SUPFAM" id="SSF51366">
    <property type="entry name" value="Ribulose-phoshate binding barrel"/>
    <property type="match status" value="1"/>
</dbReference>